<feature type="transmembrane region" description="Helical" evidence="8">
    <location>
        <begin position="1073"/>
        <end position="1095"/>
    </location>
</feature>
<evidence type="ECO:0000313" key="14">
    <source>
        <dbReference type="EMBL" id="PFX33431.1"/>
    </source>
</evidence>
<dbReference type="InterPro" id="IPR039877">
    <property type="entry name" value="TMEM131-like"/>
</dbReference>
<keyword evidence="3 8" id="KW-0812">Transmembrane</keyword>
<dbReference type="STRING" id="50429.A0A2B4SU67"/>
<dbReference type="Pfam" id="PF24498">
    <property type="entry name" value="Ig_TMEM131L_3"/>
    <property type="match status" value="1"/>
</dbReference>
<feature type="compositionally biased region" description="Polar residues" evidence="7">
    <location>
        <begin position="1821"/>
        <end position="1833"/>
    </location>
</feature>
<feature type="domain" description="Transmembrane protein 131-like N-terminal" evidence="9">
    <location>
        <begin position="70"/>
        <end position="152"/>
    </location>
</feature>
<feature type="domain" description="TMEM131L fifth Ig-like" evidence="13">
    <location>
        <begin position="977"/>
        <end position="1041"/>
    </location>
</feature>
<comment type="caution">
    <text evidence="14">The sequence shown here is derived from an EMBL/GenBank/DDBJ whole genome shotgun (WGS) entry which is preliminary data.</text>
</comment>
<dbReference type="Pfam" id="PF24495">
    <property type="entry name" value="Ig_TMEM131_2"/>
    <property type="match status" value="1"/>
</dbReference>
<feature type="region of interest" description="Disordered" evidence="7">
    <location>
        <begin position="1809"/>
        <end position="1833"/>
    </location>
</feature>
<feature type="compositionally biased region" description="Polar residues" evidence="7">
    <location>
        <begin position="1431"/>
        <end position="1440"/>
    </location>
</feature>
<feature type="compositionally biased region" description="Basic and acidic residues" evidence="7">
    <location>
        <begin position="1270"/>
        <end position="1294"/>
    </location>
</feature>
<evidence type="ECO:0000256" key="3">
    <source>
        <dbReference type="ARBA" id="ARBA00022692"/>
    </source>
</evidence>
<evidence type="ECO:0000256" key="8">
    <source>
        <dbReference type="SAM" id="Phobius"/>
    </source>
</evidence>
<feature type="compositionally biased region" description="Polar residues" evidence="7">
    <location>
        <begin position="1497"/>
        <end position="1507"/>
    </location>
</feature>
<feature type="compositionally biased region" description="Polar residues" evidence="7">
    <location>
        <begin position="1865"/>
        <end position="1877"/>
    </location>
</feature>
<keyword evidence="15" id="KW-1185">Reference proteome</keyword>
<feature type="compositionally biased region" description="Low complexity" evidence="7">
    <location>
        <begin position="1544"/>
        <end position="1563"/>
    </location>
</feature>
<dbReference type="Proteomes" id="UP000225706">
    <property type="component" value="Unassembled WGS sequence"/>
</dbReference>
<feature type="domain" description="TMEM131L third Ig-like" evidence="11">
    <location>
        <begin position="408"/>
        <end position="494"/>
    </location>
</feature>
<feature type="compositionally biased region" description="Polar residues" evidence="7">
    <location>
        <begin position="1159"/>
        <end position="1177"/>
    </location>
</feature>
<evidence type="ECO:0000256" key="6">
    <source>
        <dbReference type="ARBA" id="ARBA00023136"/>
    </source>
</evidence>
<sequence>MAAALGVILFAYICLVFLVTHRICMMQCNPMSRPGVYQGDMGDMRFSGSHVQGDGSHHNRREQPNIRHIRFEPSYLDFHEQSVGMPSIRTVSVINPHTEQNLQLQSISGSTAHFHASFFQSKVVYPLGNTTFEIVFLARLVGNVENTLFIHTSKGVYPYQVFGVGLPNPYRLRPFLGARVPLNYSFSTIINMHNPYDSPLQVIEMYSSGGDLHLELPSGLEEAPQKHWEIPPYETKALMRVSFVGRVASNHTAFIRIKASQPAPLQELLILPIEVEVTTAPGLFTSTDMLDFGTLRTMDEPKSIGLYLLNAGHKQVHISGISVEPTNSALSINFTPILLKPGSKYIKVATATYSAIHVKRSRQTTGKVVIKTNSKISPRLEIPYQVNILQGTIAYSVSKTRFFVGKPPFVPVSRELPITNTFSFTMVIYDAAFPAEMENVFSIINFTKPAMIPPQSTVSPFHVQFLANGSDMAFSTILRVYTNASIFTVPIHCFDGKLKYVVDGLEEDVVDYGTVGTGENRTKLLKIINNNPIEVTIYRIECNIQFARLKLLEIKSSNDSKLFKGNQSVSNTMDQPVNGQAEDGKVHIKPGFVAYFSVEAAVPKREGQYIGEIEMETDYETLHIPLNLKSMDGKIISSPTSVIFEPGFPGQIVNYTLTLLSSFSNNLKLVSVKPHLYSDQFSFKPVSSEVQLLANERVEVGQIFYDPSKGCKNLCHTGIHSSEQWLSSLTLPSNVGEIDSQLIEKNQKLFSSLERSGKTRLNLSFIIDTDVVKGFQIPAQASLSWPSFSSGKPVKFPLTHLGNFSVKFFTLENPADVPVLAQIVPFSLYPQGVWDLLADRFDTETYGFDPDETTFSVPSDEDYLSTLGSEIAHASGTLLIILKPRAVVKIPVHFQPKDERLKTSVVLIRNNLTVLDGIVVQGQGARGEFTLNGKRPGSQSTLLFEIKPSQLTDCHKAAPRTRSLQSLSVMKTVTATNPGQLSMFISSLSINGYECEGYGFKIMNCKSFILKPNTSRKIEITFTPDFSMSRVTRKLEVKTTVGPVMEFTLVATIPTHLLPLCSSALGRNSWEPVVQVVAVVLMGVVFLAVMIAAYAEARRLVFLSHPEMQLLQMKQEERGPIFDLNAIAGEKKNKIPAREEQVGSQKRSRRDQQRESRETTPVSSERPSSCDNVTTSLANTLPTNNNIKTVTACTSRQENNVMRNRNTRTEITAVKTQPNATENADTRAIKASSLPLESKTCSLGKENKPKGTVDNRGKGSAETVANATRKVVEPRKSEQRVCEENRKTEDKGKSIPEGLNDEIISVVIPNKCESAPKRDLKESKGKQKRKTKLVSKKEGKDKKVKVKENTAAKGKDDEGALSDDSCSDGSSDKSVPEVKIQQPSKDNKLRNGNPPTDTQLKEQPQNNAKQSNHTGESAQDTSRDRVKGRKNQVTPENASSKGKKETQPATGTARPKLLEVQGKSQCNAHNSKSQSNPCSPDSPTSPHAIAAAVVSALNKNMQASSKENSFDEQEPNKRKAYTKSSTLSPALSDSPPPISPTLLSGSSRSSSYSSIVSSDGSNGMEQLKTSMMKGNKARVKTTKSLSLEGSVGPSWSSTGSRKSSKSGEDLGLSSLRRNPWSMSVDSHLTPRGPVRERTDRMATSSHYLPQHRPSLRDSQSFIRRGVKKQASVGEEKARPLDLSDFGLSDSSATRNRGLPAEHVPYWNSSEQCYHNPDSLFSSCSRSSEEQFPGKGSRLSNNWVNFLDASNTNSGVVSSNKTMAEIWDVGNSPQDSDGWSVYRPPTSSPGQPPSSEADAVDALFSQMPNWSSEGAGVGPESPFSTQEVSWTPPSDVSSIWGGGYLGSASAGESLPTSSPVSFVSYSVQPQSNQDSTPTFDPLGSFGGGIWNPTSTASTWSSTSE</sequence>
<dbReference type="InterPro" id="IPR055436">
    <property type="entry name" value="Ig_TMEM131L_4"/>
</dbReference>
<evidence type="ECO:0000313" key="15">
    <source>
        <dbReference type="Proteomes" id="UP000225706"/>
    </source>
</evidence>
<dbReference type="EMBL" id="LSMT01000012">
    <property type="protein sequence ID" value="PFX33431.1"/>
    <property type="molecule type" value="Genomic_DNA"/>
</dbReference>
<dbReference type="OrthoDB" id="168404at2759"/>
<feature type="domain" description="TMEM131L fourth Ig-like" evidence="12">
    <location>
        <begin position="794"/>
        <end position="925"/>
    </location>
</feature>
<dbReference type="InterPro" id="IPR055437">
    <property type="entry name" value="TMEM131L_Ig_5"/>
</dbReference>
<gene>
    <name evidence="14" type="primary">TMEM131</name>
    <name evidence="14" type="ORF">AWC38_SpisGene1655</name>
</gene>
<dbReference type="Pfam" id="PF12371">
    <property type="entry name" value="TMEM131_like_N"/>
    <property type="match status" value="1"/>
</dbReference>
<dbReference type="PANTHER" id="PTHR22050">
    <property type="entry name" value="RW1 PROTEIN HOMOLOG"/>
    <property type="match status" value="1"/>
</dbReference>
<accession>A0A2B4SU67</accession>
<feature type="region of interest" description="Disordered" evidence="7">
    <location>
        <begin position="1865"/>
        <end position="1903"/>
    </location>
</feature>
<reference evidence="15" key="1">
    <citation type="journal article" date="2017" name="bioRxiv">
        <title>Comparative analysis of the genomes of Stylophora pistillata and Acropora digitifera provides evidence for extensive differences between species of corals.</title>
        <authorList>
            <person name="Voolstra C.R."/>
            <person name="Li Y."/>
            <person name="Liew Y.J."/>
            <person name="Baumgarten S."/>
            <person name="Zoccola D."/>
            <person name="Flot J.-F."/>
            <person name="Tambutte S."/>
            <person name="Allemand D."/>
            <person name="Aranda M."/>
        </authorList>
    </citation>
    <scope>NUCLEOTIDE SEQUENCE [LARGE SCALE GENOMIC DNA]</scope>
</reference>
<dbReference type="Pfam" id="PF24501">
    <property type="entry name" value="Ig_TMEM131L_5"/>
    <property type="match status" value="1"/>
</dbReference>
<feature type="compositionally biased region" description="Basic and acidic residues" evidence="7">
    <location>
        <begin position="1314"/>
        <end position="1325"/>
    </location>
</feature>
<dbReference type="InterPro" id="IPR022113">
    <property type="entry name" value="TMEM131L_N"/>
</dbReference>
<feature type="compositionally biased region" description="Polar residues" evidence="7">
    <location>
        <begin position="1522"/>
        <end position="1531"/>
    </location>
</feature>
<dbReference type="InterPro" id="IPR056311">
    <property type="entry name" value="TMEM131_Ig_2"/>
</dbReference>
<feature type="compositionally biased region" description="Polar residues" evidence="7">
    <location>
        <begin position="1462"/>
        <end position="1485"/>
    </location>
</feature>
<evidence type="ECO:0000259" key="10">
    <source>
        <dbReference type="Pfam" id="PF24495"/>
    </source>
</evidence>
<feature type="compositionally biased region" description="Low complexity" evidence="7">
    <location>
        <begin position="1892"/>
        <end position="1903"/>
    </location>
</feature>
<organism evidence="14 15">
    <name type="scientific">Stylophora pistillata</name>
    <name type="common">Smooth cauliflower coral</name>
    <dbReference type="NCBI Taxonomy" id="50429"/>
    <lineage>
        <taxon>Eukaryota</taxon>
        <taxon>Metazoa</taxon>
        <taxon>Cnidaria</taxon>
        <taxon>Anthozoa</taxon>
        <taxon>Hexacorallia</taxon>
        <taxon>Scleractinia</taxon>
        <taxon>Astrocoeniina</taxon>
        <taxon>Pocilloporidae</taxon>
        <taxon>Stylophora</taxon>
    </lineage>
</organism>
<evidence type="ECO:0000259" key="12">
    <source>
        <dbReference type="Pfam" id="PF24499"/>
    </source>
</evidence>
<proteinExistence type="inferred from homology"/>
<evidence type="ECO:0000256" key="1">
    <source>
        <dbReference type="ARBA" id="ARBA00004479"/>
    </source>
</evidence>
<dbReference type="PANTHER" id="PTHR22050:SF0">
    <property type="entry name" value="TRANSMEMBRANE PROTEIN 131 HOMOLOG"/>
    <property type="match status" value="1"/>
</dbReference>
<keyword evidence="5 8" id="KW-1133">Transmembrane helix</keyword>
<feature type="region of interest" description="Disordered" evidence="7">
    <location>
        <begin position="1133"/>
        <end position="1177"/>
    </location>
</feature>
<comment type="subcellular location">
    <subcellularLocation>
        <location evidence="1">Membrane</location>
        <topology evidence="1">Single-pass type I membrane protein</topology>
    </subcellularLocation>
</comment>
<feature type="compositionally biased region" description="Polar residues" evidence="7">
    <location>
        <begin position="1393"/>
        <end position="1420"/>
    </location>
</feature>
<evidence type="ECO:0000256" key="7">
    <source>
        <dbReference type="SAM" id="MobiDB-lite"/>
    </source>
</evidence>
<evidence type="ECO:0000259" key="9">
    <source>
        <dbReference type="Pfam" id="PF12371"/>
    </source>
</evidence>
<protein>
    <submittedName>
        <fullName evidence="14">Transmembrane protein 131</fullName>
    </submittedName>
</protein>
<keyword evidence="6 8" id="KW-0472">Membrane</keyword>
<keyword evidence="4" id="KW-0732">Signal</keyword>
<dbReference type="Pfam" id="PF24499">
    <property type="entry name" value="Ig_TMEM131L_4"/>
    <property type="match status" value="1"/>
</dbReference>
<feature type="region of interest" description="Disordered" evidence="7">
    <location>
        <begin position="1772"/>
        <end position="1796"/>
    </location>
</feature>
<evidence type="ECO:0000259" key="13">
    <source>
        <dbReference type="Pfam" id="PF24501"/>
    </source>
</evidence>
<evidence type="ECO:0000259" key="11">
    <source>
        <dbReference type="Pfam" id="PF24498"/>
    </source>
</evidence>
<dbReference type="InterPro" id="IPR055435">
    <property type="entry name" value="Ig_TMEM131L_3"/>
</dbReference>
<name>A0A2B4SU67_STYPI</name>
<evidence type="ECO:0000256" key="4">
    <source>
        <dbReference type="ARBA" id="ARBA00022729"/>
    </source>
</evidence>
<evidence type="ECO:0000256" key="5">
    <source>
        <dbReference type="ARBA" id="ARBA00022989"/>
    </source>
</evidence>
<feature type="region of interest" description="Disordered" evidence="7">
    <location>
        <begin position="1240"/>
        <end position="1297"/>
    </location>
</feature>
<feature type="compositionally biased region" description="Basic and acidic residues" evidence="7">
    <location>
        <begin position="1245"/>
        <end position="1259"/>
    </location>
</feature>
<feature type="region of interest" description="Disordered" evidence="7">
    <location>
        <begin position="1313"/>
        <end position="1635"/>
    </location>
</feature>
<feature type="compositionally biased region" description="Basic and acidic residues" evidence="7">
    <location>
        <begin position="1335"/>
        <end position="1358"/>
    </location>
</feature>
<evidence type="ECO:0000256" key="2">
    <source>
        <dbReference type="ARBA" id="ARBA00006682"/>
    </source>
</evidence>
<comment type="similarity">
    <text evidence="2">Belongs to the TMEM131 family.</text>
</comment>
<feature type="domain" description="TMEM131 second Ig-like" evidence="10">
    <location>
        <begin position="169"/>
        <end position="258"/>
    </location>
</feature>
<dbReference type="GO" id="GO:0016020">
    <property type="term" value="C:membrane"/>
    <property type="evidence" value="ECO:0007669"/>
    <property type="project" value="UniProtKB-SubCell"/>
</dbReference>